<comment type="caution">
    <text evidence="3">The sequence shown here is derived from an EMBL/GenBank/DDBJ whole genome shotgun (WGS) entry which is preliminary data.</text>
</comment>
<dbReference type="Proteomes" id="UP000238949">
    <property type="component" value="Unassembled WGS sequence"/>
</dbReference>
<dbReference type="InterPro" id="IPR041215">
    <property type="entry name" value="FlgO_dom"/>
</dbReference>
<feature type="domain" description="FlgO" evidence="2">
    <location>
        <begin position="110"/>
        <end position="239"/>
    </location>
</feature>
<organism evidence="3 4">
    <name type="scientific">Alteromonas alba</name>
    <dbReference type="NCBI Taxonomy" id="2079529"/>
    <lineage>
        <taxon>Bacteria</taxon>
        <taxon>Pseudomonadati</taxon>
        <taxon>Pseudomonadota</taxon>
        <taxon>Gammaproteobacteria</taxon>
        <taxon>Alteromonadales</taxon>
        <taxon>Alteromonadaceae</taxon>
        <taxon>Alteromonas/Salinimonas group</taxon>
        <taxon>Alteromonas</taxon>
    </lineage>
</organism>
<evidence type="ECO:0000259" key="2">
    <source>
        <dbReference type="Pfam" id="PF17680"/>
    </source>
</evidence>
<dbReference type="AlphaFoldDB" id="A0A2S9VA59"/>
<gene>
    <name evidence="3" type="ORF">C6Y40_12020</name>
</gene>
<accession>A0A2S9VA59</accession>
<reference evidence="4" key="1">
    <citation type="journal article" date="2020" name="Int. J. Syst. Evol. Microbiol.">
        <title>Alteromonas alba sp. nov., a marine bacterium isolated from the seawater of the West Pacific Ocean.</title>
        <authorList>
            <person name="Sun C."/>
            <person name="Wu Y.-H."/>
            <person name="Xamxidin M."/>
            <person name="Cheng H."/>
            <person name="Xu X.-W."/>
        </authorList>
    </citation>
    <scope>NUCLEOTIDE SEQUENCE [LARGE SCALE GENOMIC DNA]</scope>
    <source>
        <strain evidence="4">190</strain>
    </source>
</reference>
<keyword evidence="1" id="KW-0732">Signal</keyword>
<sequence>MKSNTILSALTLSAALLAGCCATDHAQTQPPHQHSAGSDTYAVVPEQPVTPTNTDHSQPPTQLVQYRPHQDRLQAVDPYIPRATPVSGWAPPAHTYRPVFTHKLLGDYAEQMTMKLIENMRYVSTNTPVAVTSLVDLDSSLSHTNILGNQLAESFITELQEFGIPVVDFKTTGVIHVGGSGDFVFSRNLGELERNPYIKYILSGTMTYNDRGIILNIRMVDINSKVVVASSKGFIPQFVVDSLYPRNYVDGIVLDTTS</sequence>
<keyword evidence="4" id="KW-1185">Reference proteome</keyword>
<name>A0A2S9VA59_9ALTE</name>
<dbReference type="PROSITE" id="PS51257">
    <property type="entry name" value="PROKAR_LIPOPROTEIN"/>
    <property type="match status" value="1"/>
</dbReference>
<dbReference type="OrthoDB" id="5296088at2"/>
<dbReference type="EMBL" id="PVNP01000124">
    <property type="protein sequence ID" value="PRO73336.1"/>
    <property type="molecule type" value="Genomic_DNA"/>
</dbReference>
<evidence type="ECO:0000313" key="4">
    <source>
        <dbReference type="Proteomes" id="UP000238949"/>
    </source>
</evidence>
<feature type="chain" id="PRO_5015715383" description="FlgO domain-containing protein" evidence="1">
    <location>
        <begin position="27"/>
        <end position="258"/>
    </location>
</feature>
<proteinExistence type="predicted"/>
<dbReference type="Pfam" id="PF17680">
    <property type="entry name" value="FlgO"/>
    <property type="match status" value="1"/>
</dbReference>
<dbReference type="RefSeq" id="WP_105934799.1">
    <property type="nucleotide sequence ID" value="NZ_PVNP01000124.1"/>
</dbReference>
<evidence type="ECO:0000256" key="1">
    <source>
        <dbReference type="SAM" id="SignalP"/>
    </source>
</evidence>
<protein>
    <recommendedName>
        <fullName evidence="2">FlgO domain-containing protein</fullName>
    </recommendedName>
</protein>
<feature type="signal peptide" evidence="1">
    <location>
        <begin position="1"/>
        <end position="26"/>
    </location>
</feature>
<evidence type="ECO:0000313" key="3">
    <source>
        <dbReference type="EMBL" id="PRO73336.1"/>
    </source>
</evidence>